<keyword evidence="1" id="KW-0472">Membrane</keyword>
<evidence type="ECO:0000256" key="1">
    <source>
        <dbReference type="SAM" id="Phobius"/>
    </source>
</evidence>
<evidence type="ECO:0000313" key="2">
    <source>
        <dbReference type="EMBL" id="QBK86469.1"/>
    </source>
</evidence>
<dbReference type="EMBL" id="MK500334">
    <property type="protein sequence ID" value="QBK86469.1"/>
    <property type="molecule type" value="Genomic_DNA"/>
</dbReference>
<organism evidence="2">
    <name type="scientific">Marseillevirus LCMAC102</name>
    <dbReference type="NCBI Taxonomy" id="2506603"/>
    <lineage>
        <taxon>Viruses</taxon>
        <taxon>Varidnaviria</taxon>
        <taxon>Bamfordvirae</taxon>
        <taxon>Nucleocytoviricota</taxon>
        <taxon>Megaviricetes</taxon>
        <taxon>Pimascovirales</taxon>
        <taxon>Pimascovirales incertae sedis</taxon>
        <taxon>Marseilleviridae</taxon>
    </lineage>
</organism>
<sequence length="240" mass="27164">MKISSVIGLVFLFLAIVLLLIFGYWVYQLTPPKPGTDCKKRSDWVWDDNCLHFKEEFFDSSLKSPKNIKPYLVNFTYARGGGSPLYLPMWYRFRYVNTKTGGYSEFSDWTKTPVVSGSCCLPCPKGMGSCPTTGYETCSFNQPTIGVSSKDLQYFPTRPQANGDFIYINLHRYVGKTPTETEQPSKNVQDKIIGFLSPGNYIDGVQYYTWTDVLSNPCTGIQCSVPSWCQHKSDCNTICI</sequence>
<reference evidence="2" key="1">
    <citation type="journal article" date="2019" name="MBio">
        <title>Virus Genomes from Deep Sea Sediments Expand the Ocean Megavirome and Support Independent Origins of Viral Gigantism.</title>
        <authorList>
            <person name="Backstrom D."/>
            <person name="Yutin N."/>
            <person name="Jorgensen S.L."/>
            <person name="Dharamshi J."/>
            <person name="Homa F."/>
            <person name="Zaremba-Niedwiedzka K."/>
            <person name="Spang A."/>
            <person name="Wolf Y.I."/>
            <person name="Koonin E.V."/>
            <person name="Ettema T.J."/>
        </authorList>
    </citation>
    <scope>NUCLEOTIDE SEQUENCE</scope>
</reference>
<gene>
    <name evidence="2" type="ORF">LCMAC102_02640</name>
</gene>
<name>A0A481YTQ7_9VIRU</name>
<feature type="transmembrane region" description="Helical" evidence="1">
    <location>
        <begin position="7"/>
        <end position="27"/>
    </location>
</feature>
<accession>A0A481YTQ7</accession>
<proteinExistence type="predicted"/>
<protein>
    <submittedName>
        <fullName evidence="2">Membrane protein</fullName>
    </submittedName>
</protein>
<keyword evidence="1" id="KW-1133">Transmembrane helix</keyword>
<keyword evidence="1" id="KW-0812">Transmembrane</keyword>